<comment type="caution">
    <text evidence="1">The sequence shown here is derived from an EMBL/GenBank/DDBJ whole genome shotgun (WGS) entry which is preliminary data.</text>
</comment>
<protein>
    <recommendedName>
        <fullName evidence="3">Lipoprotein</fullName>
    </recommendedName>
</protein>
<proteinExistence type="predicted"/>
<evidence type="ECO:0008006" key="3">
    <source>
        <dbReference type="Google" id="ProtNLM"/>
    </source>
</evidence>
<dbReference type="AlphaFoldDB" id="N9SQH4"/>
<dbReference type="EMBL" id="AMWK01000016">
    <property type="protein sequence ID" value="ENY53619.1"/>
    <property type="molecule type" value="Genomic_DNA"/>
</dbReference>
<dbReference type="Proteomes" id="UP000013137">
    <property type="component" value="Unassembled WGS sequence"/>
</dbReference>
<name>N9SQH4_9BACT</name>
<keyword evidence="2" id="KW-1185">Reference proteome</keyword>
<evidence type="ECO:0000313" key="1">
    <source>
        <dbReference type="EMBL" id="ENY53619.1"/>
    </source>
</evidence>
<dbReference type="eggNOG" id="ENOG5031Z9G">
    <property type="taxonomic scope" value="Bacteria"/>
</dbReference>
<dbReference type="PATRIC" id="fig|1188234.3.peg.621"/>
<dbReference type="PROSITE" id="PS51257">
    <property type="entry name" value="PROKAR_LIPOPROTEIN"/>
    <property type="match status" value="1"/>
</dbReference>
<gene>
    <name evidence="1" type="ORF">MALK_6470</name>
</gene>
<organism evidence="1 2">
    <name type="scientific">Metamycoplasma alkalescens 14918</name>
    <dbReference type="NCBI Taxonomy" id="1188234"/>
    <lineage>
        <taxon>Bacteria</taxon>
        <taxon>Bacillati</taxon>
        <taxon>Mycoplasmatota</taxon>
        <taxon>Mycoplasmoidales</taxon>
        <taxon>Metamycoplasmataceae</taxon>
        <taxon>Metamycoplasma</taxon>
    </lineage>
</organism>
<accession>N9SQH4</accession>
<sequence length="427" mass="50650">MPSKFKTPIILLSSLIPNSFLISCSLPQEINRPTIRQPTSFPTIPQPKEIEDNSINNPQKIFNSTIEKISSKQYLFDFPNYWINKETFFGTEKITLVLFSILFSKKLNKAEQISKLNHFLDNLKKYQDFLEKNESFKKEEQAFYEFFNLPKKQDETIIDSIINFVTNKTKFPNPDNISSPNNELKFETPEWWKIEEDYLTWFKSKYLKKYKSFSALRMKNGDLSTLAEKEKEMIKLQSSELYFASTLLFQPLEIFQKTKKSLSLISSIAKLNLLILKNKEIFNKNTLEIKSFFQSKKQELNLEILESNLKFILSLKNNWFFQLESSDNKKEIQNYFFLPIETNDFNTGLFFNDILILLDLILNPILSITKPKNANWFEATLNEEYKYFSKYLYNQIDLSSQIKFYKLDNSNKNSDKKIQTYIKNYFN</sequence>
<evidence type="ECO:0000313" key="2">
    <source>
        <dbReference type="Proteomes" id="UP000013137"/>
    </source>
</evidence>
<reference evidence="1 2" key="1">
    <citation type="journal article" date="2013" name="Genome Announc.">
        <title>Draft Genome Sequences of Mycoplasma alkalescens, Mycoplasma arginini, and Mycoplasma bovigenitalium, Three Species with Equivocal Pathogenic Status for Cattle.</title>
        <authorList>
            <person name="Manso-Silvan L."/>
            <person name="Tardy F."/>
            <person name="Baranowski E."/>
            <person name="Barre A."/>
            <person name="Blanchard A."/>
            <person name="Breton M."/>
            <person name="Couture C."/>
            <person name="Citti C."/>
            <person name="Dordet-Frisoni E."/>
            <person name="Dupuy V."/>
            <person name="Gaurivaud P."/>
            <person name="Jacob D."/>
            <person name="Lemaitre C."/>
            <person name="Nikolski M."/>
            <person name="Nouvel L.X."/>
            <person name="Poumarat F."/>
            <person name="Thebault P."/>
            <person name="Theil S."/>
            <person name="Thiaucourt F."/>
            <person name="Sirand-Pugnet P."/>
        </authorList>
    </citation>
    <scope>NUCLEOTIDE SEQUENCE [LARGE SCALE GENOMIC DNA]</scope>
    <source>
        <strain evidence="1 2">14918</strain>
    </source>
</reference>